<dbReference type="EMBL" id="FOEL01000009">
    <property type="protein sequence ID" value="SEQ96210.1"/>
    <property type="molecule type" value="Genomic_DNA"/>
</dbReference>
<gene>
    <name evidence="1" type="ORF">SAMN02787113_02719</name>
</gene>
<reference evidence="1 2" key="1">
    <citation type="submission" date="2016-10" db="EMBL/GenBank/DDBJ databases">
        <authorList>
            <person name="Varghese N."/>
            <person name="Submissions S."/>
        </authorList>
    </citation>
    <scope>NUCLEOTIDE SEQUENCE [LARGE SCALE GENOMIC DNA]</scope>
    <source>
        <strain evidence="1 2">TC-13</strain>
    </source>
</reference>
<evidence type="ECO:0000313" key="2">
    <source>
        <dbReference type="Proteomes" id="UP000199410"/>
    </source>
</evidence>
<dbReference type="GeneID" id="62345797"/>
<protein>
    <recommendedName>
        <fullName evidence="3">DUF2197 domain-containing protein</fullName>
    </recommendedName>
</protein>
<accession>A0A1H9KAN0</accession>
<dbReference type="Proteomes" id="UP000199410">
    <property type="component" value="Unassembled WGS sequence"/>
</dbReference>
<proteinExistence type="predicted"/>
<dbReference type="RefSeq" id="WP_008180501.1">
    <property type="nucleotide sequence ID" value="NZ_BJOM01000007.1"/>
</dbReference>
<dbReference type="AlphaFoldDB" id="A0A1H9KAN0"/>
<organism evidence="1 2">
    <name type="scientific">Lysinibacillus fusiformis</name>
    <dbReference type="NCBI Taxonomy" id="28031"/>
    <lineage>
        <taxon>Bacteria</taxon>
        <taxon>Bacillati</taxon>
        <taxon>Bacillota</taxon>
        <taxon>Bacilli</taxon>
        <taxon>Bacillales</taxon>
        <taxon>Bacillaceae</taxon>
        <taxon>Lysinibacillus</taxon>
    </lineage>
</organism>
<evidence type="ECO:0000313" key="1">
    <source>
        <dbReference type="EMBL" id="SEQ96210.1"/>
    </source>
</evidence>
<evidence type="ECO:0008006" key="3">
    <source>
        <dbReference type="Google" id="ProtNLM"/>
    </source>
</evidence>
<name>A0A1H9KAN0_9BACI</name>
<sequence length="56" mass="6534">MITYSVSCIFCKKTFEVVEGTRKYTLYKRNMKGKFSCEDCDSKIEREARKGLLGKL</sequence>
<comment type="caution">
    <text evidence="1">The sequence shown here is derived from an EMBL/GenBank/DDBJ whole genome shotgun (WGS) entry which is preliminary data.</text>
</comment>